<proteinExistence type="predicted"/>
<dbReference type="EMBL" id="AMZH03002367">
    <property type="protein sequence ID" value="RRT75827.1"/>
    <property type="molecule type" value="Genomic_DNA"/>
</dbReference>
<comment type="caution">
    <text evidence="2">The sequence shown here is derived from an EMBL/GenBank/DDBJ whole genome shotgun (WGS) entry which is preliminary data.</text>
</comment>
<evidence type="ECO:0000313" key="3">
    <source>
        <dbReference type="Proteomes" id="UP000287651"/>
    </source>
</evidence>
<feature type="compositionally biased region" description="Polar residues" evidence="1">
    <location>
        <begin position="91"/>
        <end position="104"/>
    </location>
</feature>
<feature type="compositionally biased region" description="Pro residues" evidence="1">
    <location>
        <begin position="135"/>
        <end position="155"/>
    </location>
</feature>
<protein>
    <submittedName>
        <fullName evidence="2">Uncharacterized protein</fullName>
    </submittedName>
</protein>
<reference evidence="2 3" key="1">
    <citation type="journal article" date="2014" name="Agronomy (Basel)">
        <title>A Draft Genome Sequence for Ensete ventricosum, the Drought-Tolerant Tree Against Hunger.</title>
        <authorList>
            <person name="Harrison J."/>
            <person name="Moore K.A."/>
            <person name="Paszkiewicz K."/>
            <person name="Jones T."/>
            <person name="Grant M."/>
            <person name="Ambacheew D."/>
            <person name="Muzemil S."/>
            <person name="Studholme D.J."/>
        </authorList>
    </citation>
    <scope>NUCLEOTIDE SEQUENCE [LARGE SCALE GENOMIC DNA]</scope>
</reference>
<gene>
    <name evidence="2" type="ORF">B296_00023498</name>
</gene>
<accession>A0A427AHU3</accession>
<evidence type="ECO:0000256" key="1">
    <source>
        <dbReference type="SAM" id="MobiDB-lite"/>
    </source>
</evidence>
<dbReference type="AlphaFoldDB" id="A0A427AHU3"/>
<organism evidence="2 3">
    <name type="scientific">Ensete ventricosum</name>
    <name type="common">Abyssinian banana</name>
    <name type="synonym">Musa ensete</name>
    <dbReference type="NCBI Taxonomy" id="4639"/>
    <lineage>
        <taxon>Eukaryota</taxon>
        <taxon>Viridiplantae</taxon>
        <taxon>Streptophyta</taxon>
        <taxon>Embryophyta</taxon>
        <taxon>Tracheophyta</taxon>
        <taxon>Spermatophyta</taxon>
        <taxon>Magnoliopsida</taxon>
        <taxon>Liliopsida</taxon>
        <taxon>Zingiberales</taxon>
        <taxon>Musaceae</taxon>
        <taxon>Ensete</taxon>
    </lineage>
</organism>
<feature type="region of interest" description="Disordered" evidence="1">
    <location>
        <begin position="37"/>
        <end position="155"/>
    </location>
</feature>
<name>A0A427AHU3_ENSVE</name>
<evidence type="ECO:0000313" key="2">
    <source>
        <dbReference type="EMBL" id="RRT75827.1"/>
    </source>
</evidence>
<sequence length="155" mass="17209">MQLSSDERTTCISVDADKERPSPLATALLIYNTDLRAPTVPPLTSLPNPFTGMPNKLQRRSGRDLDTQFPLRISETAADKGTKRRKREESQITPNAIRSETTAPSEWKNPAKQEAIWRGLRDRPPGSEESTWIPCLPPFPPPPPPPPPPPIATLE</sequence>
<dbReference type="Proteomes" id="UP000287651">
    <property type="component" value="Unassembled WGS sequence"/>
</dbReference>